<evidence type="ECO:0000256" key="6">
    <source>
        <dbReference type="ARBA" id="ARBA00023015"/>
    </source>
</evidence>
<evidence type="ECO:0000256" key="2">
    <source>
        <dbReference type="ARBA" id="ARBA00022723"/>
    </source>
</evidence>
<proteinExistence type="predicted"/>
<comment type="subcellular location">
    <subcellularLocation>
        <location evidence="1">Nucleus</location>
    </subcellularLocation>
</comment>
<evidence type="ECO:0000313" key="13">
    <source>
        <dbReference type="Proteomes" id="UP001177023"/>
    </source>
</evidence>
<dbReference type="GO" id="GO:0005634">
    <property type="term" value="C:nucleus"/>
    <property type="evidence" value="ECO:0007669"/>
    <property type="project" value="UniProtKB-SubCell"/>
</dbReference>
<keyword evidence="7" id="KW-0804">Transcription</keyword>
<keyword evidence="8" id="KW-0539">Nucleus</keyword>
<keyword evidence="10" id="KW-0175">Coiled coil</keyword>
<dbReference type="PANTHER" id="PTHR45888:SF4">
    <property type="entry name" value="PHD FINGER PROTEIN 10"/>
    <property type="match status" value="1"/>
</dbReference>
<evidence type="ECO:0000259" key="11">
    <source>
        <dbReference type="PROSITE" id="PS50016"/>
    </source>
</evidence>
<dbReference type="Proteomes" id="UP001177023">
    <property type="component" value="Unassembled WGS sequence"/>
</dbReference>
<feature type="non-terminal residue" evidence="12">
    <location>
        <position position="1"/>
    </location>
</feature>
<dbReference type="AlphaFoldDB" id="A0AA36D6J7"/>
<dbReference type="InterPro" id="IPR001965">
    <property type="entry name" value="Znf_PHD"/>
</dbReference>
<gene>
    <name evidence="12" type="ORF">MSPICULIGERA_LOCUS20171</name>
</gene>
<keyword evidence="5" id="KW-0862">Zinc</keyword>
<dbReference type="Pfam" id="PF00628">
    <property type="entry name" value="PHD"/>
    <property type="match status" value="1"/>
</dbReference>
<dbReference type="EMBL" id="CATQJA010002664">
    <property type="protein sequence ID" value="CAJ0582028.1"/>
    <property type="molecule type" value="Genomic_DNA"/>
</dbReference>
<evidence type="ECO:0000256" key="9">
    <source>
        <dbReference type="PROSITE-ProRule" id="PRU00146"/>
    </source>
</evidence>
<evidence type="ECO:0000256" key="4">
    <source>
        <dbReference type="ARBA" id="ARBA00022771"/>
    </source>
</evidence>
<reference evidence="12" key="1">
    <citation type="submission" date="2023-06" db="EMBL/GenBank/DDBJ databases">
        <authorList>
            <person name="Delattre M."/>
        </authorList>
    </citation>
    <scope>NUCLEOTIDE SEQUENCE</scope>
    <source>
        <strain evidence="12">AF72</strain>
    </source>
</reference>
<dbReference type="PANTHER" id="PTHR45888">
    <property type="entry name" value="HL01030P-RELATED"/>
    <property type="match status" value="1"/>
</dbReference>
<dbReference type="SMART" id="SM00249">
    <property type="entry name" value="PHD"/>
    <property type="match status" value="2"/>
</dbReference>
<dbReference type="InterPro" id="IPR019787">
    <property type="entry name" value="Znf_PHD-finger"/>
</dbReference>
<keyword evidence="2" id="KW-0479">Metal-binding</keyword>
<dbReference type="InterPro" id="IPR013083">
    <property type="entry name" value="Znf_RING/FYVE/PHD"/>
</dbReference>
<evidence type="ECO:0000256" key="1">
    <source>
        <dbReference type="ARBA" id="ARBA00004123"/>
    </source>
</evidence>
<keyword evidence="6" id="KW-0805">Transcription regulation</keyword>
<evidence type="ECO:0000313" key="12">
    <source>
        <dbReference type="EMBL" id="CAJ0582028.1"/>
    </source>
</evidence>
<feature type="domain" description="PHD-type" evidence="11">
    <location>
        <begin position="413"/>
        <end position="461"/>
    </location>
</feature>
<accession>A0AA36D6J7</accession>
<keyword evidence="13" id="KW-1185">Reference proteome</keyword>
<dbReference type="Gene3D" id="3.30.40.10">
    <property type="entry name" value="Zinc/RING finger domain, C3HC4 (zinc finger)"/>
    <property type="match status" value="1"/>
</dbReference>
<evidence type="ECO:0000256" key="5">
    <source>
        <dbReference type="ARBA" id="ARBA00022833"/>
    </source>
</evidence>
<evidence type="ECO:0000256" key="8">
    <source>
        <dbReference type="ARBA" id="ARBA00023242"/>
    </source>
</evidence>
<dbReference type="SUPFAM" id="SSF57903">
    <property type="entry name" value="FYVE/PHD zinc finger"/>
    <property type="match status" value="2"/>
</dbReference>
<name>A0AA36D6J7_9BILA</name>
<protein>
    <recommendedName>
        <fullName evidence="11">PHD-type domain-containing protein</fullName>
    </recommendedName>
</protein>
<dbReference type="GO" id="GO:0008270">
    <property type="term" value="F:zinc ion binding"/>
    <property type="evidence" value="ECO:0007669"/>
    <property type="project" value="UniProtKB-KW"/>
</dbReference>
<feature type="coiled-coil region" evidence="10">
    <location>
        <begin position="176"/>
        <end position="203"/>
    </location>
</feature>
<dbReference type="PROSITE" id="PS50016">
    <property type="entry name" value="ZF_PHD_2"/>
    <property type="match status" value="1"/>
</dbReference>
<sequence>MEIINQNEDSMMSCDSIDDGLPIINPASILETDSDATLDKPMPVVRDNSLASTGSNSQADKKSLSRLITEDVTYKFTEPKDLVEYEWPAKSGDKWMIQEQISELMQITAFKRRFPEMTSRQIRKEEKEYLINTHKVNTLLSELHMQYMTAIRASEVHDLLCREKPDLFAEYQRLTTEKIKEKMAEQQKEMDRLKKDPKALEDMRQKAIASASAWNQELQNTRKYERKTYWDLQTGVIQSGSGGWKRMHPSLTKPSRYPAALVLGQYQDYYKKYTPAELNRLPLGTVMDGSNLFTVPRGKSPPPINVKEEELKDEVQVPNKEEDFKNVFATSGPIAAAMTPQRETQPRVKVEVPTPKQSDLKKTKCSQCLLAPKADLTMIRCASCHMTVHAECAEMDEQMTAAVLTYPWHCMECKLCTMCHKPDNEDALIICDRCDRGYHTYCVGVEKPPNGSWMCTEFCEAEKSANTGSGRPRRKTAGK</sequence>
<evidence type="ECO:0000256" key="7">
    <source>
        <dbReference type="ARBA" id="ARBA00023163"/>
    </source>
</evidence>
<evidence type="ECO:0000256" key="10">
    <source>
        <dbReference type="SAM" id="Coils"/>
    </source>
</evidence>
<keyword evidence="4 9" id="KW-0863">Zinc-finger</keyword>
<comment type="caution">
    <text evidence="12">The sequence shown here is derived from an EMBL/GenBank/DDBJ whole genome shotgun (WGS) entry which is preliminary data.</text>
</comment>
<organism evidence="12 13">
    <name type="scientific">Mesorhabditis spiculigera</name>
    <dbReference type="NCBI Taxonomy" id="96644"/>
    <lineage>
        <taxon>Eukaryota</taxon>
        <taxon>Metazoa</taxon>
        <taxon>Ecdysozoa</taxon>
        <taxon>Nematoda</taxon>
        <taxon>Chromadorea</taxon>
        <taxon>Rhabditida</taxon>
        <taxon>Rhabditina</taxon>
        <taxon>Rhabditomorpha</taxon>
        <taxon>Rhabditoidea</taxon>
        <taxon>Rhabditidae</taxon>
        <taxon>Mesorhabditinae</taxon>
        <taxon>Mesorhabditis</taxon>
    </lineage>
</organism>
<evidence type="ECO:0000256" key="3">
    <source>
        <dbReference type="ARBA" id="ARBA00022737"/>
    </source>
</evidence>
<dbReference type="InterPro" id="IPR011011">
    <property type="entry name" value="Znf_FYVE_PHD"/>
</dbReference>
<keyword evidence="3" id="KW-0677">Repeat</keyword>